<evidence type="ECO:0000313" key="3">
    <source>
        <dbReference type="Proteomes" id="UP001596495"/>
    </source>
</evidence>
<dbReference type="Gene3D" id="3.40.50.300">
    <property type="entry name" value="P-loop containing nucleotide triphosphate hydrolases"/>
    <property type="match status" value="2"/>
</dbReference>
<name>A0ABW2RDU0_9BURK</name>
<feature type="domain" description="Type II methyltransferase M.TaqI-like" evidence="1">
    <location>
        <begin position="228"/>
        <end position="307"/>
    </location>
</feature>
<dbReference type="CDD" id="cd02440">
    <property type="entry name" value="AdoMet_MTases"/>
    <property type="match status" value="1"/>
</dbReference>
<dbReference type="SUPFAM" id="SSF53335">
    <property type="entry name" value="S-adenosyl-L-methionine-dependent methyltransferases"/>
    <property type="match status" value="1"/>
</dbReference>
<evidence type="ECO:0000313" key="2">
    <source>
        <dbReference type="EMBL" id="MFC7436206.1"/>
    </source>
</evidence>
<dbReference type="Pfam" id="PF07669">
    <property type="entry name" value="Eco57I"/>
    <property type="match status" value="1"/>
</dbReference>
<reference evidence="3" key="1">
    <citation type="journal article" date="2019" name="Int. J. Syst. Evol. Microbiol.">
        <title>The Global Catalogue of Microorganisms (GCM) 10K type strain sequencing project: providing services to taxonomists for standard genome sequencing and annotation.</title>
        <authorList>
            <consortium name="The Broad Institute Genomics Platform"/>
            <consortium name="The Broad Institute Genome Sequencing Center for Infectious Disease"/>
            <person name="Wu L."/>
            <person name="Ma J."/>
        </authorList>
    </citation>
    <scope>NUCLEOTIDE SEQUENCE [LARGE SCALE GENOMIC DNA]</scope>
    <source>
        <strain evidence="3">CCUG 54518</strain>
    </source>
</reference>
<dbReference type="InterPro" id="IPR027417">
    <property type="entry name" value="P-loop_NTPase"/>
</dbReference>
<dbReference type="EMBL" id="JBHTBX010000015">
    <property type="protein sequence ID" value="MFC7436206.1"/>
    <property type="molecule type" value="Genomic_DNA"/>
</dbReference>
<keyword evidence="3" id="KW-1185">Reference proteome</keyword>
<protein>
    <submittedName>
        <fullName evidence="2">Eco57I restriction-modification methylase domain-containing protein</fullName>
    </submittedName>
</protein>
<keyword evidence="2" id="KW-0489">Methyltransferase</keyword>
<dbReference type="PANTHER" id="PTHR41313:SF1">
    <property type="entry name" value="DNA METHYLASE ADENINE-SPECIFIC DOMAIN-CONTAINING PROTEIN"/>
    <property type="match status" value="1"/>
</dbReference>
<dbReference type="Proteomes" id="UP001596495">
    <property type="component" value="Unassembled WGS sequence"/>
</dbReference>
<comment type="caution">
    <text evidence="2">The sequence shown here is derived from an EMBL/GenBank/DDBJ whole genome shotgun (WGS) entry which is preliminary data.</text>
</comment>
<proteinExistence type="predicted"/>
<dbReference type="GO" id="GO:0008168">
    <property type="term" value="F:methyltransferase activity"/>
    <property type="evidence" value="ECO:0007669"/>
    <property type="project" value="UniProtKB-KW"/>
</dbReference>
<accession>A0ABW2RDU0</accession>
<dbReference type="PRINTS" id="PR00507">
    <property type="entry name" value="N12N6MTFRASE"/>
</dbReference>
<gene>
    <name evidence="2" type="ORF">ACFQNJ_16990</name>
</gene>
<dbReference type="RefSeq" id="WP_382259684.1">
    <property type="nucleotide sequence ID" value="NZ_JBHTBX010000015.1"/>
</dbReference>
<dbReference type="PANTHER" id="PTHR41313">
    <property type="entry name" value="ADENINE-SPECIFIC METHYLTRANSFERASE"/>
    <property type="match status" value="1"/>
</dbReference>
<dbReference type="InterPro" id="IPR029063">
    <property type="entry name" value="SAM-dependent_MTases_sf"/>
</dbReference>
<evidence type="ECO:0000259" key="1">
    <source>
        <dbReference type="Pfam" id="PF07669"/>
    </source>
</evidence>
<dbReference type="SUPFAM" id="SSF52540">
    <property type="entry name" value="P-loop containing nucleoside triphosphate hydrolases"/>
    <property type="match status" value="2"/>
</dbReference>
<dbReference type="InterPro" id="IPR052933">
    <property type="entry name" value="DNA_Protect_Modify"/>
</dbReference>
<dbReference type="GO" id="GO:0032259">
    <property type="term" value="P:methylation"/>
    <property type="evidence" value="ECO:0007669"/>
    <property type="project" value="UniProtKB-KW"/>
</dbReference>
<sequence>MKLKIDARQASLFDFLDLAVLEEPVQEVPACKSEIQVAVEDVVHPRTPRRNLFVLQDEMLAHLSSDGAKIDANIKAIETLRTMRAEGRMVATDEERRAMVAYSGWGGLSNVFATNTKYQQAQERLRELLTPAEYDGAQESVLSAYYTEPFVVRAIWSIVQRMGFKGGRVLEPSCGTGNFIGAMPEDLRHDSRVVMIDPDPITAALADELYADRQTTVMPIGLQDLGIRENGAFDLVIGNAPFGNYRVSDARLDKLKLNIHNYFLIKSIELVRPGGIVALITTSSTLENGARDFLAHLCSRAELKMAIRLPSAAFARLGGTDVVADVLILQRRDKVVEVGPWDKTFELPNKANADRANCTANYTYWAEASKVNAIFVKNPHWVLGKYTLASNRWGSRLGVEAHEDWQQRLSGLCEEASIQGVFDSDRNVVQGQRAQIADPKAIKSFVAHGFFFDEEGRLMVIEGNNSVSDTENYPAHQLRRLEGMTRIRDCVLQLLEADSVKSTAAEQYRAELNRIYDGFVKHHGFLMDAGNRRLYRNDSHAPLLWSLEIWDDEQETALKADIFRESTVSNAVLKDSADTIEDAIALSYNRFGRLETSWMAGAMGVPEGEVIERLLASDRIYQDPRSGKWVDSMEYLSGPVREKLRIAEAAAKGDQIYGRNVVALKAVVPPNIPLEQVGIKLGVSWIGEEHIRQWLEETFKIGRRYLNEYSGFPHTSLEVTQVVETASWVVSFGYPKHETFTTKWGTSRKNFWDILGNLLNQQTPEVYDTIEVEGKERRVINKDESLAAQEMARTIEKSFVDWLMSDKDRVQALQEKYNMLYNGHVNRSYDGRHLVIPGLSAAITLRDAQKDSIWRGIVSGNTLYALAVGGGKTLIQICVAQELKRLGIAKKPMLVVPNHMLFNFSSEYLRAFPRAKVLAASKDDLVGDARRELLMRIATNDWDCVIVTHSTFGRIGLSDEVVKEFISEQKRKAREAVMGVTDQNVVREASRAAKMVETKLESLISDEKDSGVLGFEKLGIDTVLVDEADLFKALFFFTKKKRIPGISSSCSSRALDLYLKSRVIFEKRGNDGYGLCFATATPISNTLGEMFIMQTYLQEARLRELAIDSFDAWAANFAREVTCVEVKPEGSGYRLHTRFASFVNVPELMRIFREVAEIRTKKQLNLPEPKLVGGRHTVVTVPPTEGQRRYVRSLVERAERVRTGEVKPEVDNMLCITNDGRKAALDMRCVNPTLAAEPGTKVEACIERVYAHWEQSIQERLTQLVFCDLSVPGNSFSVYEHIKAALIAKGVPAEEIAFAQDFKTDRQKAQLHRMVRAGKKRVLIGSTELMGFGTNVQDRLVAKHDLDAPWRPRDVEQRDGRIIRQGNMNEEVWIYRYATESTFDVYMWQGLERKASFIAQVMENNGSVRTVEDVSMQALSFAEVKALASGNPMVIEKAGVDAEVARLQALKSVHDSDQYKNRREVVHLEAAIASARDHLHNVKALRESAKVDGRGYVVDGKRYADFDACAEAVLKRGQKIRKFFKDHRDRRSAHEPRVLLEMGNVAIEIEESWSAGPFEQVRLDGQAFTMRLRSLPRNLEDLIECFKPSWFEEEITYQLTKTETRLRDLQASLVERQQAERPFAHEEKLQALLERQAEIDSMLEINTDDASALACAE</sequence>
<keyword evidence="2" id="KW-0808">Transferase</keyword>
<dbReference type="InterPro" id="IPR011639">
    <property type="entry name" value="MethylTrfase_TaqI-like_dom"/>
</dbReference>
<organism evidence="2 3">
    <name type="scientific">Hydrogenophaga bisanensis</name>
    <dbReference type="NCBI Taxonomy" id="439611"/>
    <lineage>
        <taxon>Bacteria</taxon>
        <taxon>Pseudomonadati</taxon>
        <taxon>Pseudomonadota</taxon>
        <taxon>Betaproteobacteria</taxon>
        <taxon>Burkholderiales</taxon>
        <taxon>Comamonadaceae</taxon>
        <taxon>Hydrogenophaga</taxon>
    </lineage>
</organism>
<dbReference type="Gene3D" id="3.40.50.150">
    <property type="entry name" value="Vaccinia Virus protein VP39"/>
    <property type="match status" value="1"/>
</dbReference>